<feature type="domain" description="Rhodanese" evidence="2">
    <location>
        <begin position="9"/>
        <end position="96"/>
    </location>
</feature>
<dbReference type="PROSITE" id="PS50206">
    <property type="entry name" value="RHODANESE_3"/>
    <property type="match status" value="1"/>
</dbReference>
<sequence>MDPREVHEKQDQLQLVDVREPQEWQAGRIPGSQWIPMDELSARIGELDQQHRVVTICRSGKRSGEMAEFLNGRGYRADNLDGGIRAWAEQGLPVRTPDGEQPGKVA</sequence>
<dbReference type="Pfam" id="PF00581">
    <property type="entry name" value="Rhodanese"/>
    <property type="match status" value="1"/>
</dbReference>
<organism evidence="3 4">
    <name type="scientific">Halopolyspora algeriensis</name>
    <dbReference type="NCBI Taxonomy" id="1500506"/>
    <lineage>
        <taxon>Bacteria</taxon>
        <taxon>Bacillati</taxon>
        <taxon>Actinomycetota</taxon>
        <taxon>Actinomycetes</taxon>
        <taxon>Actinomycetes incertae sedis</taxon>
        <taxon>Halopolyspora</taxon>
    </lineage>
</organism>
<dbReference type="GO" id="GO:0016740">
    <property type="term" value="F:transferase activity"/>
    <property type="evidence" value="ECO:0007669"/>
    <property type="project" value="UniProtKB-KW"/>
</dbReference>
<name>A0A368VY05_9ACTN</name>
<dbReference type="Proteomes" id="UP000253495">
    <property type="component" value="Unassembled WGS sequence"/>
</dbReference>
<evidence type="ECO:0000313" key="3">
    <source>
        <dbReference type="EMBL" id="RCW44464.1"/>
    </source>
</evidence>
<dbReference type="OrthoDB" id="9800872at2"/>
<keyword evidence="3" id="KW-0808">Transferase</keyword>
<protein>
    <submittedName>
        <fullName evidence="3">Rhodanese-related sulfurtransferase</fullName>
    </submittedName>
</protein>
<proteinExistence type="predicted"/>
<dbReference type="SMART" id="SM00450">
    <property type="entry name" value="RHOD"/>
    <property type="match status" value="1"/>
</dbReference>
<dbReference type="EMBL" id="QPJC01000004">
    <property type="protein sequence ID" value="RCW44464.1"/>
    <property type="molecule type" value="Genomic_DNA"/>
</dbReference>
<dbReference type="SUPFAM" id="SSF52821">
    <property type="entry name" value="Rhodanese/Cell cycle control phosphatase"/>
    <property type="match status" value="1"/>
</dbReference>
<dbReference type="PANTHER" id="PTHR43031:SF1">
    <property type="entry name" value="PYRIDINE NUCLEOTIDE-DISULPHIDE OXIDOREDUCTASE"/>
    <property type="match status" value="1"/>
</dbReference>
<reference evidence="3 4" key="1">
    <citation type="submission" date="2018-07" db="EMBL/GenBank/DDBJ databases">
        <title>Genomic Encyclopedia of Type Strains, Phase III (KMG-III): the genomes of soil and plant-associated and newly described type strains.</title>
        <authorList>
            <person name="Whitman W."/>
        </authorList>
    </citation>
    <scope>NUCLEOTIDE SEQUENCE [LARGE SCALE GENOMIC DNA]</scope>
    <source>
        <strain evidence="3 4">CECT 8575</strain>
    </source>
</reference>
<comment type="caution">
    <text evidence="3">The sequence shown here is derived from an EMBL/GenBank/DDBJ whole genome shotgun (WGS) entry which is preliminary data.</text>
</comment>
<dbReference type="RefSeq" id="WP_114452541.1">
    <property type="nucleotide sequence ID" value="NZ_QPJC01000004.1"/>
</dbReference>
<dbReference type="InterPro" id="IPR036873">
    <property type="entry name" value="Rhodanese-like_dom_sf"/>
</dbReference>
<dbReference type="InterPro" id="IPR001763">
    <property type="entry name" value="Rhodanese-like_dom"/>
</dbReference>
<evidence type="ECO:0000259" key="2">
    <source>
        <dbReference type="PROSITE" id="PS50206"/>
    </source>
</evidence>
<gene>
    <name evidence="3" type="ORF">DFQ14_10453</name>
</gene>
<dbReference type="CDD" id="cd00158">
    <property type="entry name" value="RHOD"/>
    <property type="match status" value="1"/>
</dbReference>
<accession>A0A368VY05</accession>
<dbReference type="Gene3D" id="3.40.250.10">
    <property type="entry name" value="Rhodanese-like domain"/>
    <property type="match status" value="1"/>
</dbReference>
<dbReference type="PANTHER" id="PTHR43031">
    <property type="entry name" value="FAD-DEPENDENT OXIDOREDUCTASE"/>
    <property type="match status" value="1"/>
</dbReference>
<dbReference type="InterPro" id="IPR050229">
    <property type="entry name" value="GlpE_sulfurtransferase"/>
</dbReference>
<dbReference type="AlphaFoldDB" id="A0A368VY05"/>
<evidence type="ECO:0000313" key="4">
    <source>
        <dbReference type="Proteomes" id="UP000253495"/>
    </source>
</evidence>
<evidence type="ECO:0000256" key="1">
    <source>
        <dbReference type="SAM" id="MobiDB-lite"/>
    </source>
</evidence>
<feature type="region of interest" description="Disordered" evidence="1">
    <location>
        <begin position="1"/>
        <end position="21"/>
    </location>
</feature>
<keyword evidence="4" id="KW-1185">Reference proteome</keyword>